<comment type="similarity">
    <text evidence="1">Belongs to the PPR family. P subfamily.</text>
</comment>
<dbReference type="Proteomes" id="UP001345219">
    <property type="component" value="Chromosome 24"/>
</dbReference>
<dbReference type="InterPro" id="IPR002885">
    <property type="entry name" value="PPR_rpt"/>
</dbReference>
<sequence length="503" mass="57766">MNLLRPIMARRTTTVPRVIEVTFCSTNVSMAVASPSKDSLHRRIMQAGDPTISMADMVIEWVGEGNQVKHVELKQSVKVLRQHGRCKHALQLLEWMNEQMEDKLTNPNAAICLDLIAKVHGPEEAQKYLERIPEKSRDFRIYGALISCYAHEKSVENAEATMQKMRELGYARNLSYNIMLKLYLQTRQYEKMDALMQEMKERGMDWDNYTYSIRLNAYALIIDVEGMNKLLSEMESDPCIKMDWSSYSIVANGYLKAGLKEKALAMMKKAEQLINVKDWKRTFAYLLTQYSKIGNQNDLYRIWNQYKKKGKFNNSTYLAMVTSLVRLDDIAGAEKLVKEWEYRKTSYDIRIPRFLIVTYCKKGHLEKAEAFMKQLGKIGEELDASLWDALASGYTSNKEMPKALEALKKSIQVSKYGWRPDKFTLAACLGYLKEKGEVGAAHELLSSLRKTSSFPEEVYEALLTYVNSDMDRNLEAINQLEDAQNQSGELSASESEPKDKLIQ</sequence>
<name>A0AAN7QN33_9MYRT</name>
<protein>
    <recommendedName>
        <fullName evidence="7">Pentatricopeptide repeat-containing protein</fullName>
    </recommendedName>
</protein>
<dbReference type="Gene3D" id="1.25.40.10">
    <property type="entry name" value="Tetratricopeptide repeat domain"/>
    <property type="match status" value="2"/>
</dbReference>
<dbReference type="Pfam" id="PF13041">
    <property type="entry name" value="PPR_2"/>
    <property type="match status" value="1"/>
</dbReference>
<evidence type="ECO:0000313" key="6">
    <source>
        <dbReference type="Proteomes" id="UP001345219"/>
    </source>
</evidence>
<evidence type="ECO:0008006" key="7">
    <source>
        <dbReference type="Google" id="ProtNLM"/>
    </source>
</evidence>
<dbReference type="GO" id="GO:0005739">
    <property type="term" value="C:mitochondrion"/>
    <property type="evidence" value="ECO:0007669"/>
    <property type="project" value="TreeGrafter"/>
</dbReference>
<gene>
    <name evidence="5" type="ORF">SAY87_030427</name>
</gene>
<evidence type="ECO:0000256" key="4">
    <source>
        <dbReference type="SAM" id="MobiDB-lite"/>
    </source>
</evidence>
<accession>A0AAN7QN33</accession>
<dbReference type="PANTHER" id="PTHR45717:SF10">
    <property type="entry name" value="OS10G0501000 PROTEIN"/>
    <property type="match status" value="1"/>
</dbReference>
<evidence type="ECO:0000256" key="1">
    <source>
        <dbReference type="ARBA" id="ARBA00007626"/>
    </source>
</evidence>
<feature type="region of interest" description="Disordered" evidence="4">
    <location>
        <begin position="482"/>
        <end position="503"/>
    </location>
</feature>
<keyword evidence="6" id="KW-1185">Reference proteome</keyword>
<dbReference type="AlphaFoldDB" id="A0AAN7QN33"/>
<proteinExistence type="inferred from homology"/>
<feature type="compositionally biased region" description="Polar residues" evidence="4">
    <location>
        <begin position="482"/>
        <end position="494"/>
    </location>
</feature>
<dbReference type="PANTHER" id="PTHR45717">
    <property type="entry name" value="OS12G0527900 PROTEIN"/>
    <property type="match status" value="1"/>
</dbReference>
<dbReference type="PROSITE" id="PS51375">
    <property type="entry name" value="PPR"/>
    <property type="match status" value="1"/>
</dbReference>
<dbReference type="NCBIfam" id="TIGR00756">
    <property type="entry name" value="PPR"/>
    <property type="match status" value="2"/>
</dbReference>
<evidence type="ECO:0000256" key="3">
    <source>
        <dbReference type="PROSITE-ProRule" id="PRU00708"/>
    </source>
</evidence>
<feature type="repeat" description="PPR" evidence="3">
    <location>
        <begin position="138"/>
        <end position="172"/>
    </location>
</feature>
<evidence type="ECO:0000313" key="5">
    <source>
        <dbReference type="EMBL" id="KAK4769895.1"/>
    </source>
</evidence>
<keyword evidence="2" id="KW-0677">Repeat</keyword>
<dbReference type="EMBL" id="JAXIOK010000005">
    <property type="protein sequence ID" value="KAK4769895.1"/>
    <property type="molecule type" value="Genomic_DNA"/>
</dbReference>
<dbReference type="GO" id="GO:0003729">
    <property type="term" value="F:mRNA binding"/>
    <property type="evidence" value="ECO:0007669"/>
    <property type="project" value="UniProtKB-ARBA"/>
</dbReference>
<dbReference type="Pfam" id="PF01535">
    <property type="entry name" value="PPR"/>
    <property type="match status" value="3"/>
</dbReference>
<evidence type="ECO:0000256" key="2">
    <source>
        <dbReference type="ARBA" id="ARBA00022737"/>
    </source>
</evidence>
<dbReference type="InterPro" id="IPR011990">
    <property type="entry name" value="TPR-like_helical_dom_sf"/>
</dbReference>
<organism evidence="5 6">
    <name type="scientific">Trapa incisa</name>
    <dbReference type="NCBI Taxonomy" id="236973"/>
    <lineage>
        <taxon>Eukaryota</taxon>
        <taxon>Viridiplantae</taxon>
        <taxon>Streptophyta</taxon>
        <taxon>Embryophyta</taxon>
        <taxon>Tracheophyta</taxon>
        <taxon>Spermatophyta</taxon>
        <taxon>Magnoliopsida</taxon>
        <taxon>eudicotyledons</taxon>
        <taxon>Gunneridae</taxon>
        <taxon>Pentapetalae</taxon>
        <taxon>rosids</taxon>
        <taxon>malvids</taxon>
        <taxon>Myrtales</taxon>
        <taxon>Lythraceae</taxon>
        <taxon>Trapa</taxon>
    </lineage>
</organism>
<reference evidence="5 6" key="1">
    <citation type="journal article" date="2023" name="Hortic Res">
        <title>Pangenome of water caltrop reveals structural variations and asymmetric subgenome divergence after allopolyploidization.</title>
        <authorList>
            <person name="Zhang X."/>
            <person name="Chen Y."/>
            <person name="Wang L."/>
            <person name="Yuan Y."/>
            <person name="Fang M."/>
            <person name="Shi L."/>
            <person name="Lu R."/>
            <person name="Comes H.P."/>
            <person name="Ma Y."/>
            <person name="Chen Y."/>
            <person name="Huang G."/>
            <person name="Zhou Y."/>
            <person name="Zheng Z."/>
            <person name="Qiu Y."/>
        </authorList>
    </citation>
    <scope>NUCLEOTIDE SEQUENCE [LARGE SCALE GENOMIC DNA]</scope>
    <source>
        <tissue evidence="5">Roots</tissue>
    </source>
</reference>
<comment type="caution">
    <text evidence="5">The sequence shown here is derived from an EMBL/GenBank/DDBJ whole genome shotgun (WGS) entry which is preliminary data.</text>
</comment>